<reference evidence="2 3" key="1">
    <citation type="journal article" date="2018" name="Mol. Biol. Evol.">
        <title>Broad Genomic Sampling Reveals a Smut Pathogenic Ancestry of the Fungal Clade Ustilaginomycotina.</title>
        <authorList>
            <person name="Kijpornyongpan T."/>
            <person name="Mondo S.J."/>
            <person name="Barry K."/>
            <person name="Sandor L."/>
            <person name="Lee J."/>
            <person name="Lipzen A."/>
            <person name="Pangilinan J."/>
            <person name="LaButti K."/>
            <person name="Hainaut M."/>
            <person name="Henrissat B."/>
            <person name="Grigoriev I.V."/>
            <person name="Spatafora J.W."/>
            <person name="Aime M.C."/>
        </authorList>
    </citation>
    <scope>NUCLEOTIDE SEQUENCE [LARGE SCALE GENOMIC DNA]</scope>
    <source>
        <strain evidence="2 3">MCA 4198</strain>
    </source>
</reference>
<gene>
    <name evidence="2" type="ORF">FA10DRAFT_291974</name>
</gene>
<sequence>MEYAAGIFETICADGSLLPPTVVFNGINRQLDVVQRTKELGNWNVVWNQRGSINGNVMLRWIDSFDQAAEDEKSAMKWRLRLLDNVSCHLVDGVLVKVEELQIEIATYHSNATHEMQPYDVVAFKIFNGEFDRLQEDLNERDIPIEKLRFLGLLKMAQKKGLRDIIVRKSFEKVRHLAF</sequence>
<accession>A0A316YB41</accession>
<protein>
    <recommendedName>
        <fullName evidence="1">DDE-1 domain-containing protein</fullName>
    </recommendedName>
</protein>
<proteinExistence type="predicted"/>
<feature type="domain" description="DDE-1" evidence="1">
    <location>
        <begin position="9"/>
        <end position="146"/>
    </location>
</feature>
<name>A0A316YB41_9BASI</name>
<dbReference type="InterPro" id="IPR004875">
    <property type="entry name" value="DDE_SF_endonuclease_dom"/>
</dbReference>
<dbReference type="Pfam" id="PF03184">
    <property type="entry name" value="DDE_1"/>
    <property type="match status" value="1"/>
</dbReference>
<organism evidence="2 3">
    <name type="scientific">Acaromyces ingoldii</name>
    <dbReference type="NCBI Taxonomy" id="215250"/>
    <lineage>
        <taxon>Eukaryota</taxon>
        <taxon>Fungi</taxon>
        <taxon>Dikarya</taxon>
        <taxon>Basidiomycota</taxon>
        <taxon>Ustilaginomycotina</taxon>
        <taxon>Exobasidiomycetes</taxon>
        <taxon>Exobasidiales</taxon>
        <taxon>Cryptobasidiaceae</taxon>
        <taxon>Acaromyces</taxon>
    </lineage>
</organism>
<evidence type="ECO:0000259" key="1">
    <source>
        <dbReference type="Pfam" id="PF03184"/>
    </source>
</evidence>
<dbReference type="OrthoDB" id="2917041at2759"/>
<dbReference type="GO" id="GO:0003676">
    <property type="term" value="F:nucleic acid binding"/>
    <property type="evidence" value="ECO:0007669"/>
    <property type="project" value="InterPro"/>
</dbReference>
<dbReference type="Proteomes" id="UP000245768">
    <property type="component" value="Unassembled WGS sequence"/>
</dbReference>
<dbReference type="InParanoid" id="A0A316YB41"/>
<dbReference type="STRING" id="215250.A0A316YB41"/>
<evidence type="ECO:0000313" key="2">
    <source>
        <dbReference type="EMBL" id="PWN86501.1"/>
    </source>
</evidence>
<dbReference type="RefSeq" id="XP_025373699.1">
    <property type="nucleotide sequence ID" value="XM_025524375.1"/>
</dbReference>
<dbReference type="AlphaFoldDB" id="A0A316YB41"/>
<dbReference type="EMBL" id="KZ819645">
    <property type="protein sequence ID" value="PWN86501.1"/>
    <property type="molecule type" value="Genomic_DNA"/>
</dbReference>
<dbReference type="GeneID" id="37046291"/>
<evidence type="ECO:0000313" key="3">
    <source>
        <dbReference type="Proteomes" id="UP000245768"/>
    </source>
</evidence>
<keyword evidence="3" id="KW-1185">Reference proteome</keyword>